<evidence type="ECO:0000256" key="3">
    <source>
        <dbReference type="ARBA" id="ARBA00022692"/>
    </source>
</evidence>
<reference evidence="13" key="1">
    <citation type="submission" date="2021-01" db="EMBL/GenBank/DDBJ databases">
        <authorList>
            <person name="Corre E."/>
            <person name="Pelletier E."/>
            <person name="Niang G."/>
            <person name="Scheremetjew M."/>
            <person name="Finn R."/>
            <person name="Kale V."/>
            <person name="Holt S."/>
            <person name="Cochrane G."/>
            <person name="Meng A."/>
            <person name="Brown T."/>
            <person name="Cohen L."/>
        </authorList>
    </citation>
    <scope>NUCLEOTIDE SEQUENCE</scope>
    <source>
        <strain evidence="13">SL-175</strain>
    </source>
</reference>
<proteinExistence type="inferred from homology"/>
<keyword evidence="3 12" id="KW-0812">Transmembrane</keyword>
<dbReference type="InterPro" id="IPR003780">
    <property type="entry name" value="COX15/CtaA_fam"/>
</dbReference>
<feature type="transmembrane region" description="Helical" evidence="12">
    <location>
        <begin position="165"/>
        <end position="183"/>
    </location>
</feature>
<keyword evidence="9 12" id="KW-0472">Membrane</keyword>
<keyword evidence="5 12" id="KW-1133">Transmembrane helix</keyword>
<gene>
    <name evidence="13" type="ORF">MANT1106_LOCUS20681</name>
</gene>
<name>A0A7S0XFT4_9CHLO</name>
<feature type="transmembrane region" description="Helical" evidence="12">
    <location>
        <begin position="355"/>
        <end position="380"/>
    </location>
</feature>
<keyword evidence="4" id="KW-0479">Metal-binding</keyword>
<dbReference type="GO" id="GO:0016653">
    <property type="term" value="F:oxidoreductase activity, acting on NAD(P)H, heme protein as acceptor"/>
    <property type="evidence" value="ECO:0007669"/>
    <property type="project" value="TreeGrafter"/>
</dbReference>
<feature type="transmembrane region" description="Helical" evidence="12">
    <location>
        <begin position="317"/>
        <end position="335"/>
    </location>
</feature>
<organism evidence="13">
    <name type="scientific">Mantoniella antarctica</name>
    <dbReference type="NCBI Taxonomy" id="81844"/>
    <lineage>
        <taxon>Eukaryota</taxon>
        <taxon>Viridiplantae</taxon>
        <taxon>Chlorophyta</taxon>
        <taxon>Mamiellophyceae</taxon>
        <taxon>Mamiellales</taxon>
        <taxon>Mamiellaceae</taxon>
        <taxon>Mantoniella</taxon>
    </lineage>
</organism>
<feature type="transmembrane region" description="Helical" evidence="12">
    <location>
        <begin position="517"/>
        <end position="541"/>
    </location>
</feature>
<dbReference type="InterPro" id="IPR023754">
    <property type="entry name" value="HemeA_Synthase_type2"/>
</dbReference>
<dbReference type="HAMAP" id="MF_01665">
    <property type="entry name" value="HemeA_synth_type2"/>
    <property type="match status" value="1"/>
</dbReference>
<dbReference type="PANTHER" id="PTHR23289">
    <property type="entry name" value="CYTOCHROME C OXIDASE ASSEMBLY PROTEIN COX15"/>
    <property type="match status" value="1"/>
</dbReference>
<keyword evidence="7" id="KW-0408">Iron</keyword>
<evidence type="ECO:0000256" key="7">
    <source>
        <dbReference type="ARBA" id="ARBA00023004"/>
    </source>
</evidence>
<keyword evidence="6" id="KW-0560">Oxidoreductase</keyword>
<dbReference type="GO" id="GO:0005743">
    <property type="term" value="C:mitochondrial inner membrane"/>
    <property type="evidence" value="ECO:0007669"/>
    <property type="project" value="TreeGrafter"/>
</dbReference>
<feature type="transmembrane region" description="Helical" evidence="12">
    <location>
        <begin position="203"/>
        <end position="223"/>
    </location>
</feature>
<comment type="subcellular location">
    <subcellularLocation>
        <location evidence="2">Membrane</location>
        <topology evidence="2">Multi-pass membrane protein</topology>
    </subcellularLocation>
</comment>
<evidence type="ECO:0000256" key="5">
    <source>
        <dbReference type="ARBA" id="ARBA00022989"/>
    </source>
</evidence>
<evidence type="ECO:0000256" key="4">
    <source>
        <dbReference type="ARBA" id="ARBA00022723"/>
    </source>
</evidence>
<evidence type="ECO:0000313" key="13">
    <source>
        <dbReference type="EMBL" id="CAD8721468.1"/>
    </source>
</evidence>
<evidence type="ECO:0000256" key="1">
    <source>
        <dbReference type="ARBA" id="ARBA00001970"/>
    </source>
</evidence>
<dbReference type="PANTHER" id="PTHR23289:SF2">
    <property type="entry name" value="CYTOCHROME C OXIDASE ASSEMBLY PROTEIN COX15 HOMOLOG"/>
    <property type="match status" value="1"/>
</dbReference>
<evidence type="ECO:0000256" key="2">
    <source>
        <dbReference type="ARBA" id="ARBA00004141"/>
    </source>
</evidence>
<dbReference type="GO" id="GO:0046872">
    <property type="term" value="F:metal ion binding"/>
    <property type="evidence" value="ECO:0007669"/>
    <property type="project" value="UniProtKB-KW"/>
</dbReference>
<feature type="transmembrane region" description="Helical" evidence="12">
    <location>
        <begin position="422"/>
        <end position="442"/>
    </location>
</feature>
<comment type="pathway">
    <text evidence="10">Porphyrin-containing compound metabolism; heme A biosynthesis; heme A from heme O: step 1/1.</text>
</comment>
<sequence>MATVFARGGRSPSALCAIARRLGKQTELSTSNVSSGSRPATPLVRAPTVGTATTVAFVSESRKAAVGGTCLTGHLAWRTYAASAAAAASAAGARASARSGTTRLVPRVPALVSRFTTTTTATAAAAAAAAAATAVMATTKSHVGLALQAARVATRRVYSSSSSPSAAVAAVSLAATAATATAATATTLAHPLVNGGVAAQRQVGVWLVGGCLWVYSMVVLGGMTRLTRSGLSMTDWKFNWEHPPLSAADWTREFAKYKQSPEFHKTNANMTVEEYKFIYWMEYGHRMWGRGLGVYFVLPLAVFVARGNVKWALAGRLSLFFSLGAMQGMIGWWMVKSGLMENTESPWEAPRVSPYRLATHLTGAFTIYTLMLWTTFSVMFPTPPIVEHAANYAGTAIVARAGAANASIGIKVMSAVRAMRNAVYPMAVVVAVAALSGAYVAGMDAGRAYNTFPLMEGRVVPEEYWAQWEAKGWRNFFENTAAVQFDHRVLAVTTLATVTAVWATYRGNPRLPPASRACLDLVMAVTAAQVALGISTLMYVVPVSLGALHQANALTLFTAVVGLLHTLRIPAGVGAGRGGLGAGLAGVAVAASVATGSAATKQVARPARARVVAAARK</sequence>
<dbReference type="Pfam" id="PF02628">
    <property type="entry name" value="COX15-CtaA"/>
    <property type="match status" value="1"/>
</dbReference>
<evidence type="ECO:0000256" key="9">
    <source>
        <dbReference type="ARBA" id="ARBA00023136"/>
    </source>
</evidence>
<protein>
    <submittedName>
        <fullName evidence="13">Uncharacterized protein</fullName>
    </submittedName>
</protein>
<dbReference type="EMBL" id="HBFC01034776">
    <property type="protein sequence ID" value="CAD8721468.1"/>
    <property type="molecule type" value="Transcribed_RNA"/>
</dbReference>
<evidence type="ECO:0000256" key="6">
    <source>
        <dbReference type="ARBA" id="ARBA00023002"/>
    </source>
</evidence>
<dbReference type="GO" id="GO:0120547">
    <property type="term" value="F:heme A synthase activity"/>
    <property type="evidence" value="ECO:0007669"/>
    <property type="project" value="UniProtKB-EC"/>
</dbReference>
<comment type="cofactor">
    <cofactor evidence="1">
        <name>heme b</name>
        <dbReference type="ChEBI" id="CHEBI:60344"/>
    </cofactor>
</comment>
<dbReference type="AlphaFoldDB" id="A0A7S0XFT4"/>
<feature type="transmembrane region" description="Helical" evidence="12">
    <location>
        <begin position="287"/>
        <end position="305"/>
    </location>
</feature>
<evidence type="ECO:0000256" key="11">
    <source>
        <dbReference type="ARBA" id="ARBA00048044"/>
    </source>
</evidence>
<dbReference type="GO" id="GO:0006784">
    <property type="term" value="P:heme A biosynthetic process"/>
    <property type="evidence" value="ECO:0007669"/>
    <property type="project" value="InterPro"/>
</dbReference>
<evidence type="ECO:0000256" key="12">
    <source>
        <dbReference type="SAM" id="Phobius"/>
    </source>
</evidence>
<evidence type="ECO:0000256" key="8">
    <source>
        <dbReference type="ARBA" id="ARBA00023133"/>
    </source>
</evidence>
<accession>A0A7S0XFT4</accession>
<comment type="catalytic activity">
    <reaction evidence="11">
        <text>Fe(II)-heme o + 2 A + H2O = Fe(II)-heme a + 2 AH2</text>
        <dbReference type="Rhea" id="RHEA:63388"/>
        <dbReference type="ChEBI" id="CHEBI:13193"/>
        <dbReference type="ChEBI" id="CHEBI:15377"/>
        <dbReference type="ChEBI" id="CHEBI:17499"/>
        <dbReference type="ChEBI" id="CHEBI:60530"/>
        <dbReference type="ChEBI" id="CHEBI:61715"/>
        <dbReference type="EC" id="1.17.99.9"/>
    </reaction>
    <physiologicalReaction direction="left-to-right" evidence="11">
        <dbReference type="Rhea" id="RHEA:63389"/>
    </physiologicalReaction>
</comment>
<evidence type="ECO:0000256" key="10">
    <source>
        <dbReference type="ARBA" id="ARBA00044501"/>
    </source>
</evidence>
<feature type="transmembrane region" description="Helical" evidence="12">
    <location>
        <begin position="487"/>
        <end position="505"/>
    </location>
</feature>
<keyword evidence="8" id="KW-0350">Heme biosynthesis</keyword>